<evidence type="ECO:0000313" key="9">
    <source>
        <dbReference type="Proteomes" id="UP000553957"/>
    </source>
</evidence>
<organism evidence="7 8">
    <name type="scientific">Kribbella sandramycini</name>
    <dbReference type="NCBI Taxonomy" id="60450"/>
    <lineage>
        <taxon>Bacteria</taxon>
        <taxon>Bacillati</taxon>
        <taxon>Actinomycetota</taxon>
        <taxon>Actinomycetes</taxon>
        <taxon>Propionibacteriales</taxon>
        <taxon>Kribbellaceae</taxon>
        <taxon>Kribbella</taxon>
    </lineage>
</organism>
<dbReference type="InterPro" id="IPR023213">
    <property type="entry name" value="CAT-like_dom_sf"/>
</dbReference>
<evidence type="ECO:0000313" key="6">
    <source>
        <dbReference type="EMBL" id="MBB6569684.1"/>
    </source>
</evidence>
<dbReference type="Pfam" id="PF00550">
    <property type="entry name" value="PP-binding"/>
    <property type="match status" value="2"/>
</dbReference>
<dbReference type="SUPFAM" id="SSF53474">
    <property type="entry name" value="alpha/beta-Hydrolases"/>
    <property type="match status" value="1"/>
</dbReference>
<dbReference type="InterPro" id="IPR045851">
    <property type="entry name" value="AMP-bd_C_sf"/>
</dbReference>
<dbReference type="CDD" id="cd05930">
    <property type="entry name" value="A_NRPS"/>
    <property type="match status" value="1"/>
</dbReference>
<dbReference type="Gene3D" id="3.40.50.150">
    <property type="entry name" value="Vaccinia Virus protein VP39"/>
    <property type="match status" value="2"/>
</dbReference>
<dbReference type="InterPro" id="IPR020806">
    <property type="entry name" value="PKS_PP-bd"/>
</dbReference>
<dbReference type="EMBL" id="JABJRC010000002">
    <property type="protein sequence ID" value="NOL40484.1"/>
    <property type="molecule type" value="Genomic_DNA"/>
</dbReference>
<comment type="cofactor">
    <cofactor evidence="1">
        <name>pantetheine 4'-phosphate</name>
        <dbReference type="ChEBI" id="CHEBI:47942"/>
    </cofactor>
</comment>
<dbReference type="EMBL" id="JACHKF010000001">
    <property type="protein sequence ID" value="MBB6569684.1"/>
    <property type="molecule type" value="Genomic_DNA"/>
</dbReference>
<protein>
    <submittedName>
        <fullName evidence="7">Amino acid adenylation domain-containing protein</fullName>
    </submittedName>
</protein>
<reference evidence="7 8" key="1">
    <citation type="submission" date="2020-05" db="EMBL/GenBank/DDBJ databases">
        <title>Genome sequence of Kribbella sandramycini ATCC 39419.</title>
        <authorList>
            <person name="Maclea K.S."/>
            <person name="Fair J.L."/>
        </authorList>
    </citation>
    <scope>NUCLEOTIDE SEQUENCE [LARGE SCALE GENOMIC DNA]</scope>
    <source>
        <strain evidence="7 8">ATCC 39419</strain>
    </source>
</reference>
<dbReference type="FunFam" id="1.10.1200.10:FF:000016">
    <property type="entry name" value="Non-ribosomal peptide synthase"/>
    <property type="match status" value="2"/>
</dbReference>
<dbReference type="Gene3D" id="3.30.300.30">
    <property type="match status" value="4"/>
</dbReference>
<dbReference type="GO" id="GO:0009403">
    <property type="term" value="P:toxin biosynthetic process"/>
    <property type="evidence" value="ECO:0007669"/>
    <property type="project" value="UniProtKB-ARBA"/>
</dbReference>
<dbReference type="FunFam" id="2.30.38.10:FF:000001">
    <property type="entry name" value="Non-ribosomal peptide synthetase PvdI"/>
    <property type="match status" value="2"/>
</dbReference>
<dbReference type="RefSeq" id="WP_171672984.1">
    <property type="nucleotide sequence ID" value="NZ_BAAAGT010000002.1"/>
</dbReference>
<sequence>MIPLSYAQQRLWFIDRLEGPSATYNLPAALRIKGPLDIDAMVAAVHDVIGRHESLRTLIVEDAEGNAGQRILPMADVRLDVPVIDVEPGGVAGMLASVAGYRFDLSADLPLHACVFRCGVDDYVLALVIQHVAGDGGSMAPLARDLSAAYRARVTGAAPEWAELPVQYADYALWQRELLGEETDPASLQSIQAAYWHDELAGVPQPLPLPTDRARPEVASYRGGTIPFELPAEVLSGVEALAKARGVTVSMVFQAALAVLLHRLGGGDDLTIGSPIAGRTDEGLNDLVGFFVNTWVLRVRPAPQRAFADVLDEVREKALAAYDNQDVPFERLVELLRPERSTAHHPLFQVMFAWQNNVRPELDLPGLDVTVEPVSTNTAKFDLFFNLAPDETGRAVAGAIEYATELFDATTVEEIAARFARVVEQVVADPGRAIGSVEVLSPGERDELVTGYNATELTVDPVLVPQRFERQAQATPDAAALFCGDESLTYGELNRRANRLAHWLVEHGVGPEARVAVVLPRSIDLVVALLAVLKSGGSYVPVDPDYPAARIEHVVTDSEPVLVLDGQLPSDLADYPDDDLSTQVAADSAAYTIYTSGSTGTPKGVVIEHAALINFLVSMQHRFALTPADRLLAVTTIAFDIAGLELFLPLLNGASVVLAEKEQVSEPAVVLELIDQCGVTIMQATPALWQMLVSHDAERLAGLRVLSGGEALPAALADTLAQHAAEVTNLYGPTETTIWSSVAEVLPGVAPTIGRPIGNTQVYVLDESLQPVPAGVAGDLWIAGDGVARGYRRRADLTAERFVPNPFGVPGARMYRTGDKARWNSGGELEFAGRADHQIKIRGFRVEPAEIEHALIGHSGVRQAIVVAREDQPGDVRLVAYVTPEQRDSGDADAADEQVEEWQVVYDQAYVDSADAAWGEDFDLWKSAYTGDAIPLEEMRAWRDAAVEQVLALQPRRVLELGVGSGLLLAPIAGQVDEYWGTDFSPAVIERLRHQVAEAGLAGRVELQVQGADDAEGLPAGAFDVIVLNSVAQYFPNERYLQSALASAWTLLADGGHVVLGDIRRRASLPLLQTGVHRIQHPGAATGLARAAVEQAVLLEKELVIDPEWFVRWAETAGAGVDIRLKDGVAHNELTRHRYEVILHKQPADALQDASGWPAVEWPGDLDLLGQRVGAQPVRIIGIPNARLTEEAAAARVLGLDDGTDATTRAVDPEELKAWAAGRGLAIVLTWSPDAVDRMEALIAPPGQLALTGTYSPAGRQRWVINDPVAARGIGTLLTALRSDLQERLPEYLVPSAIVAIGSIPLTPNGKVDRKALPAPDYVASAGGRAPATPEETALCALFAEVLGLARVGADDDFFAIGGHSLLATRLVSRVRSVHGVEIPIRAVFQAPTAAQLAPYLVAETESRPRLDRRPRPDRVPVSFAQQRLWFIHRFEGPSATYIMPLALRMSGAVDTAALQAALQDVVTRHESLRTVFGEAEGEPYQEVRSAADAVVPWEERDVVEGDLADALRTAASVPLDLSTDLPLRAWFFRVAPDESVFMMAVHHIAADGWSLQPLAKDLVAAYAARSAGQAPEWSPLPVQYADYTLWQRELLGDRNDADSLYRKQLDYWTDQLAELPVAVGLPTDRPRPAIASHQGDLHWFSFDPELTAGIRKLARDAGATVSMVLQASLAALLSRLGAGTDIPIGSPIAGRTDEALDDLVGFFVNTWVLRTDTSGDPSFTELVGRVREASLAAYDRQDVPFEHLVEVLNPVRSTAHHPLFQVSLALQNNEQPAFALPGLSVAHEPVLLGTSRFDLFLSLTERNEDDGTGRLTGVAEYATDLFEPATIQLLMERWQHLLGQLLAEPTAPLAAADVLGQHERALLSQWSEQQHSVDGSIPGAFAERVRAHPEATALVGGDESWSYAELDRWSNRIAHHLRDRGAGPEQRVALVLERSPLLVATILGVLKTGAAFVPVNPDDPAERVEFMLSDVDPVVTLTQGFSVGDELPDGPIDVQGLGTSTAYVMYTSGSTGRPKGVETTHRNVLDLALDGSFAGPAHRRVLVHSPHTFDASTYEMWAPLLTGGTAVVAPAGRLGTAELADLITSHGITGLWLTAGLFALVAEQRPECFAGVSEVWAGGDVLSPTAVRRVLERCSGVTVVNGYGPTEITTFATNHRVGTPDACTDPLPIGKPMQGSRLFILDERLGLVPTGVVGELYVAGDGVARGYLGRPGLTSDRFVPDPFGPSGARMYRTGDLARWNSAGEVEYAGRVDQQVKLRGFRVEPGEVEAVLRAQPGVAQAVAVARADSAGERSLVAYVVPDGTATDDGDAGQQVDEWREIYDVMYGETEVDSDGVGEDFTGWNSSYADEPIPVPEMRLWQAAILERITEQAPQRMLEIGVGSGLLLGPLVPQVAEYWGTDFSAPVIERLKRQVGGDPKVTLRAQPADDGSGLPTAYFDTIVLNSVVQYFPDAGYMTRVLDLALDLLAPGGRVLVGDVRNLATLRIFRTAVHRAQHPADADAVVKAAVERALLAEKELALDPQFFTDWALGHDGVAVDVRLKQGSAHNELTRHRYEVVLHKPPVQALQLDELQARVFGIDVQSLPDVEQALARAGGRLRVTRIRNGRLVSEGGLAEAGAALDPYDVEQWAAARDLRCYCTWSPELPECFEVILLADRGAASYDGVYRPAGRRTDLANAPAVSRMASKLPSLLRQELAARLPEYMVPTKIVVLDRLPLTLNGKVDRAALPEPDLVAGEYRAPSTPLEEKVASLFAEVLGVDRVGIDDDFFLRGGHSLRVIRLIWRLREELGVDVPIRTVFQYPTVTELAPRLVESTEFEDPFAVVLPVRTEGERPPLWWLHPGGGLCWPYMGFAPHLDKRHPMYGIQARGFGADASRPGSIEEMVDDYLAQVFTVQPEGPYYLFGWSFGGTIAHAMAAELQRRGHDVAMLAMLDCVPASHFAKFDAPDQAMVREFLANYMGHLSGMEDYPFLVETASSILVEHTVLMQNYTSPVFRGEALFFNAMLDPENHEPRQLETEFDVLWEPHVDGAVRRIDLNCTHQEMYWPVNATSISRTVNTILNESTNGEQR</sequence>
<dbReference type="GO" id="GO:0031177">
    <property type="term" value="F:phosphopantetheine binding"/>
    <property type="evidence" value="ECO:0007669"/>
    <property type="project" value="InterPro"/>
</dbReference>
<dbReference type="Gene3D" id="3.40.50.980">
    <property type="match status" value="2"/>
</dbReference>
<dbReference type="InterPro" id="IPR006162">
    <property type="entry name" value="Ppantetheine_attach_site"/>
</dbReference>
<dbReference type="SUPFAM" id="SSF56801">
    <property type="entry name" value="Acetyl-CoA synthetase-like"/>
    <property type="match status" value="2"/>
</dbReference>
<comment type="caution">
    <text evidence="7">The sequence shown here is derived from an EMBL/GenBank/DDBJ whole genome shotgun (WGS) entry which is preliminary data.</text>
</comment>
<dbReference type="Gene3D" id="3.30.559.30">
    <property type="entry name" value="Nonribosomal peptide synthetase, condensation domain"/>
    <property type="match status" value="2"/>
</dbReference>
<dbReference type="PROSITE" id="PS00455">
    <property type="entry name" value="AMP_BINDING"/>
    <property type="match status" value="1"/>
</dbReference>
<dbReference type="SMART" id="SM00824">
    <property type="entry name" value="PKS_TE"/>
    <property type="match status" value="1"/>
</dbReference>
<reference evidence="6 9" key="2">
    <citation type="submission" date="2020-08" db="EMBL/GenBank/DDBJ databases">
        <title>Sequencing the genomes of 1000 actinobacteria strains.</title>
        <authorList>
            <person name="Klenk H.-P."/>
        </authorList>
    </citation>
    <scope>NUCLEOTIDE SEQUENCE [LARGE SCALE GENOMIC DNA]</scope>
    <source>
        <strain evidence="6 9">DSM 15626</strain>
    </source>
</reference>
<accession>A0A7Y4KXH8</accession>
<dbReference type="Pfam" id="PF00501">
    <property type="entry name" value="AMP-binding"/>
    <property type="match status" value="2"/>
</dbReference>
<dbReference type="Gene3D" id="1.10.1200.10">
    <property type="entry name" value="ACP-like"/>
    <property type="match status" value="1"/>
</dbReference>
<dbReference type="SUPFAM" id="SSF53335">
    <property type="entry name" value="S-adenosyl-L-methionine-dependent methyltransferases"/>
    <property type="match status" value="2"/>
</dbReference>
<dbReference type="Pfam" id="PF00975">
    <property type="entry name" value="Thioesterase"/>
    <property type="match status" value="1"/>
</dbReference>
<dbReference type="InterPro" id="IPR013217">
    <property type="entry name" value="Methyltransf_12"/>
</dbReference>
<dbReference type="SUPFAM" id="SSF52777">
    <property type="entry name" value="CoA-dependent acyltransferases"/>
    <property type="match status" value="4"/>
</dbReference>
<dbReference type="InterPro" id="IPR029063">
    <property type="entry name" value="SAM-dependent_MTases_sf"/>
</dbReference>
<dbReference type="CDD" id="cd12117">
    <property type="entry name" value="A_NRPS_Srf_like"/>
    <property type="match status" value="1"/>
</dbReference>
<dbReference type="FunFam" id="3.40.50.12780:FF:000012">
    <property type="entry name" value="Non-ribosomal peptide synthetase"/>
    <property type="match status" value="1"/>
</dbReference>
<dbReference type="InterPro" id="IPR036736">
    <property type="entry name" value="ACP-like_sf"/>
</dbReference>
<evidence type="ECO:0000256" key="4">
    <source>
        <dbReference type="ARBA" id="ARBA00022737"/>
    </source>
</evidence>
<dbReference type="Gene3D" id="2.30.38.10">
    <property type="entry name" value="Luciferase, Domain 3"/>
    <property type="match status" value="1"/>
</dbReference>
<dbReference type="Proteomes" id="UP000534306">
    <property type="component" value="Unassembled WGS sequence"/>
</dbReference>
<dbReference type="InterPro" id="IPR020802">
    <property type="entry name" value="TesA-like"/>
</dbReference>
<evidence type="ECO:0000313" key="7">
    <source>
        <dbReference type="EMBL" id="NOL40484.1"/>
    </source>
</evidence>
<dbReference type="CDD" id="cd02440">
    <property type="entry name" value="AdoMet_MTases"/>
    <property type="match status" value="2"/>
</dbReference>
<dbReference type="NCBIfam" id="TIGR01733">
    <property type="entry name" value="AA-adenyl-dom"/>
    <property type="match status" value="2"/>
</dbReference>
<keyword evidence="8" id="KW-1185">Reference proteome</keyword>
<evidence type="ECO:0000259" key="5">
    <source>
        <dbReference type="PROSITE" id="PS50075"/>
    </source>
</evidence>
<dbReference type="CDD" id="cd19540">
    <property type="entry name" value="LCL_NRPS-like"/>
    <property type="match status" value="2"/>
</dbReference>
<dbReference type="SMART" id="SM00823">
    <property type="entry name" value="PKS_PP"/>
    <property type="match status" value="2"/>
</dbReference>
<feature type="domain" description="Carrier" evidence="5">
    <location>
        <begin position="2744"/>
        <end position="2819"/>
    </location>
</feature>
<keyword evidence="4" id="KW-0677">Repeat</keyword>
<feature type="domain" description="Carrier" evidence="5">
    <location>
        <begin position="1330"/>
        <end position="1405"/>
    </location>
</feature>
<dbReference type="GO" id="GO:0008610">
    <property type="term" value="P:lipid biosynthetic process"/>
    <property type="evidence" value="ECO:0007669"/>
    <property type="project" value="UniProtKB-ARBA"/>
</dbReference>
<dbReference type="NCBIfam" id="NF003417">
    <property type="entry name" value="PRK04813.1"/>
    <property type="match status" value="4"/>
</dbReference>
<dbReference type="GO" id="GO:0003824">
    <property type="term" value="F:catalytic activity"/>
    <property type="evidence" value="ECO:0007669"/>
    <property type="project" value="InterPro"/>
</dbReference>
<name>A0A7Y4KXH8_9ACTN</name>
<dbReference type="InterPro" id="IPR042099">
    <property type="entry name" value="ANL_N_sf"/>
</dbReference>
<dbReference type="PROSITE" id="PS00012">
    <property type="entry name" value="PHOSPHOPANTETHEINE"/>
    <property type="match status" value="1"/>
</dbReference>
<dbReference type="PROSITE" id="PS50075">
    <property type="entry name" value="CARRIER"/>
    <property type="match status" value="2"/>
</dbReference>
<dbReference type="GO" id="GO:0072330">
    <property type="term" value="P:monocarboxylic acid biosynthetic process"/>
    <property type="evidence" value="ECO:0007669"/>
    <property type="project" value="UniProtKB-ARBA"/>
</dbReference>
<dbReference type="InterPro" id="IPR001242">
    <property type="entry name" value="Condensation_dom"/>
</dbReference>
<dbReference type="FunFam" id="3.40.50.980:FF:000001">
    <property type="entry name" value="Non-ribosomal peptide synthetase"/>
    <property type="match status" value="1"/>
</dbReference>
<dbReference type="Pfam" id="PF08242">
    <property type="entry name" value="Methyltransf_12"/>
    <property type="match status" value="2"/>
</dbReference>
<evidence type="ECO:0000313" key="8">
    <source>
        <dbReference type="Proteomes" id="UP000534306"/>
    </source>
</evidence>
<dbReference type="InterPro" id="IPR029058">
    <property type="entry name" value="AB_hydrolase_fold"/>
</dbReference>
<dbReference type="PANTHER" id="PTHR45527:SF1">
    <property type="entry name" value="FATTY ACID SYNTHASE"/>
    <property type="match status" value="1"/>
</dbReference>
<evidence type="ECO:0000256" key="1">
    <source>
        <dbReference type="ARBA" id="ARBA00001957"/>
    </source>
</evidence>
<dbReference type="Pfam" id="PF00668">
    <property type="entry name" value="Condensation"/>
    <property type="match status" value="2"/>
</dbReference>
<dbReference type="Proteomes" id="UP000553957">
    <property type="component" value="Unassembled WGS sequence"/>
</dbReference>
<dbReference type="Gene3D" id="3.40.50.1820">
    <property type="entry name" value="alpha/beta hydrolase"/>
    <property type="match status" value="1"/>
</dbReference>
<proteinExistence type="predicted"/>
<dbReference type="InterPro" id="IPR001031">
    <property type="entry name" value="Thioesterase"/>
</dbReference>
<keyword evidence="3" id="KW-0597">Phosphoprotein</keyword>
<dbReference type="SUPFAM" id="SSF47336">
    <property type="entry name" value="ACP-like"/>
    <property type="match status" value="2"/>
</dbReference>
<dbReference type="GO" id="GO:0005737">
    <property type="term" value="C:cytoplasm"/>
    <property type="evidence" value="ECO:0007669"/>
    <property type="project" value="TreeGrafter"/>
</dbReference>
<evidence type="ECO:0000256" key="2">
    <source>
        <dbReference type="ARBA" id="ARBA00022450"/>
    </source>
</evidence>
<dbReference type="Gene3D" id="3.40.50.12780">
    <property type="entry name" value="N-terminal domain of ligase-like"/>
    <property type="match status" value="1"/>
</dbReference>
<dbReference type="GO" id="GO:0043041">
    <property type="term" value="P:amino acid activation for nonribosomal peptide biosynthetic process"/>
    <property type="evidence" value="ECO:0007669"/>
    <property type="project" value="TreeGrafter"/>
</dbReference>
<dbReference type="InterPro" id="IPR000873">
    <property type="entry name" value="AMP-dep_synth/lig_dom"/>
</dbReference>
<gene>
    <name evidence="6" type="ORF">HNR71_005321</name>
    <name evidence="7" type="ORF">HPO96_09530</name>
</gene>
<dbReference type="PANTHER" id="PTHR45527">
    <property type="entry name" value="NONRIBOSOMAL PEPTIDE SYNTHETASE"/>
    <property type="match status" value="1"/>
</dbReference>
<dbReference type="Gene3D" id="3.30.559.10">
    <property type="entry name" value="Chloramphenicol acetyltransferase-like domain"/>
    <property type="match status" value="2"/>
</dbReference>
<keyword evidence="2" id="KW-0596">Phosphopantetheine</keyword>
<dbReference type="InterPro" id="IPR009081">
    <property type="entry name" value="PP-bd_ACP"/>
</dbReference>
<evidence type="ECO:0000256" key="3">
    <source>
        <dbReference type="ARBA" id="ARBA00022553"/>
    </source>
</evidence>
<dbReference type="InterPro" id="IPR010071">
    <property type="entry name" value="AA_adenyl_dom"/>
</dbReference>
<dbReference type="InterPro" id="IPR020845">
    <property type="entry name" value="AMP-binding_CS"/>
</dbReference>